<gene>
    <name evidence="1" type="ORF">MGG_15931</name>
</gene>
<dbReference type="VEuPathDB" id="FungiDB:MGG_15931"/>
<feature type="non-terminal residue" evidence="1">
    <location>
        <position position="1"/>
    </location>
</feature>
<dbReference type="GeneID" id="12986747"/>
<protein>
    <submittedName>
        <fullName evidence="1">Uncharacterized protein</fullName>
    </submittedName>
</protein>
<dbReference type="Proteomes" id="UP000009058">
    <property type="component" value="Chromosome 2"/>
</dbReference>
<dbReference type="InParanoid" id="G4MWC6"/>
<reference key="2">
    <citation type="submission" date="2011-05" db="EMBL/GenBank/DDBJ databases">
        <title>The Genome Sequence of Magnaporthe oryzae 70-15.</title>
        <authorList>
            <consortium name="The Broad Institute Genome Sequencing Platform"/>
            <person name="Ma L.-J."/>
            <person name="Dead R."/>
            <person name="Young S.K."/>
            <person name="Zeng Q."/>
            <person name="Gargeya S."/>
            <person name="Fitzgerald M."/>
            <person name="Haas B."/>
            <person name="Abouelleil A."/>
            <person name="Alvarado L."/>
            <person name="Arachchi H.M."/>
            <person name="Berlin A."/>
            <person name="Brown A."/>
            <person name="Chapman S.B."/>
            <person name="Chen Z."/>
            <person name="Dunbar C."/>
            <person name="Freedman E."/>
            <person name="Gearin G."/>
            <person name="Gellesch M."/>
            <person name="Goldberg J."/>
            <person name="Griggs A."/>
            <person name="Gujja S."/>
            <person name="Heiman D."/>
            <person name="Howarth C."/>
            <person name="Larson L."/>
            <person name="Lui A."/>
            <person name="MacDonald P.J.P."/>
            <person name="Mehta T."/>
            <person name="Montmayeur A."/>
            <person name="Murphy C."/>
            <person name="Neiman D."/>
            <person name="Pearson M."/>
            <person name="Priest M."/>
            <person name="Roberts A."/>
            <person name="Saif S."/>
            <person name="Shea T."/>
            <person name="Shenoy N."/>
            <person name="Sisk P."/>
            <person name="Stolte C."/>
            <person name="Sykes S."/>
            <person name="Yandava C."/>
            <person name="Wortman J."/>
            <person name="Nusbaum C."/>
            <person name="Birren B."/>
        </authorList>
    </citation>
    <scope>NUCLEOTIDE SEQUENCE</scope>
    <source>
        <strain>70-15</strain>
    </source>
</reference>
<dbReference type="AlphaFoldDB" id="G4MWC6"/>
<keyword evidence="2" id="KW-1185">Reference proteome</keyword>
<dbReference type="RefSeq" id="XP_003715693.1">
    <property type="nucleotide sequence ID" value="XM_003715645.1"/>
</dbReference>
<reference evidence="1 2" key="1">
    <citation type="journal article" date="2005" name="Nature">
        <title>The genome sequence of the rice blast fungus Magnaporthe grisea.</title>
        <authorList>
            <person name="Dean R.A."/>
            <person name="Talbot N.J."/>
            <person name="Ebbole D.J."/>
            <person name="Farman M.L."/>
            <person name="Mitchell T.K."/>
            <person name="Orbach M.J."/>
            <person name="Thon M."/>
            <person name="Kulkarni R."/>
            <person name="Xu J.R."/>
            <person name="Pan H."/>
            <person name="Read N.D."/>
            <person name="Lee Y.H."/>
            <person name="Carbone I."/>
            <person name="Brown D."/>
            <person name="Oh Y.Y."/>
            <person name="Donofrio N."/>
            <person name="Jeong J.S."/>
            <person name="Soanes D.M."/>
            <person name="Djonovic S."/>
            <person name="Kolomiets E."/>
            <person name="Rehmeyer C."/>
            <person name="Li W."/>
            <person name="Harding M."/>
            <person name="Kim S."/>
            <person name="Lebrun M.H."/>
            <person name="Bohnert H."/>
            <person name="Coughlan S."/>
            <person name="Butler J."/>
            <person name="Calvo S."/>
            <person name="Ma L.J."/>
            <person name="Nicol R."/>
            <person name="Purcell S."/>
            <person name="Nusbaum C."/>
            <person name="Galagan J.E."/>
            <person name="Birren B.W."/>
        </authorList>
    </citation>
    <scope>NUCLEOTIDE SEQUENCE [LARGE SCALE GENOMIC DNA]</scope>
    <source>
        <strain evidence="2">70-15 / ATCC MYA-4617 / FGSC 8958</strain>
    </source>
</reference>
<dbReference type="EMBL" id="CM001232">
    <property type="protein sequence ID" value="EHA55886.1"/>
    <property type="molecule type" value="Genomic_DNA"/>
</dbReference>
<evidence type="ECO:0000313" key="1">
    <source>
        <dbReference type="EMBL" id="EHA55886.1"/>
    </source>
</evidence>
<proteinExistence type="predicted"/>
<dbReference type="KEGG" id="mgr:MGG_15931"/>
<dbReference type="OrthoDB" id="10486358at2759"/>
<accession>G4MWC6</accession>
<organism evidence="1 2">
    <name type="scientific">Pyricularia oryzae (strain 70-15 / ATCC MYA-4617 / FGSC 8958)</name>
    <name type="common">Rice blast fungus</name>
    <name type="synonym">Magnaporthe oryzae</name>
    <dbReference type="NCBI Taxonomy" id="242507"/>
    <lineage>
        <taxon>Eukaryota</taxon>
        <taxon>Fungi</taxon>
        <taxon>Dikarya</taxon>
        <taxon>Ascomycota</taxon>
        <taxon>Pezizomycotina</taxon>
        <taxon>Sordariomycetes</taxon>
        <taxon>Sordariomycetidae</taxon>
        <taxon>Magnaporthales</taxon>
        <taxon>Pyriculariaceae</taxon>
        <taxon>Pyricularia</taxon>
    </lineage>
</organism>
<sequence length="91" mass="10196">MTGTEIPVLKVGGDFKDKQLKFSCERRTRSWSTQFQAPRQMSCSRRELGSAHGNTHLPGLSDSHLSVTAQYHIPQSDCTYSTNIFNSHVPT</sequence>
<name>G4MWC6_PYRO7</name>
<evidence type="ECO:0000313" key="2">
    <source>
        <dbReference type="Proteomes" id="UP000009058"/>
    </source>
</evidence>